<name>A0AAV3XTK2_9GAST</name>
<protein>
    <submittedName>
        <fullName evidence="1">Uncharacterized protein</fullName>
    </submittedName>
</protein>
<dbReference type="EMBL" id="BLXT01000055">
    <property type="protein sequence ID" value="GFN74190.1"/>
    <property type="molecule type" value="Genomic_DNA"/>
</dbReference>
<proteinExistence type="predicted"/>
<sequence>MKSDAFRLSWLRNCDPVSRRKKCSSGSLSFPGLEAMTHYCACATSVGLTPTLQKYLVFLKMWHQNPPSSRFYKNPRDTP</sequence>
<dbReference type="Proteomes" id="UP000735302">
    <property type="component" value="Unassembled WGS sequence"/>
</dbReference>
<accession>A0AAV3XTK2</accession>
<organism evidence="1 2">
    <name type="scientific">Plakobranchus ocellatus</name>
    <dbReference type="NCBI Taxonomy" id="259542"/>
    <lineage>
        <taxon>Eukaryota</taxon>
        <taxon>Metazoa</taxon>
        <taxon>Spiralia</taxon>
        <taxon>Lophotrochozoa</taxon>
        <taxon>Mollusca</taxon>
        <taxon>Gastropoda</taxon>
        <taxon>Heterobranchia</taxon>
        <taxon>Euthyneura</taxon>
        <taxon>Panpulmonata</taxon>
        <taxon>Sacoglossa</taxon>
        <taxon>Placobranchoidea</taxon>
        <taxon>Plakobranchidae</taxon>
        <taxon>Plakobranchus</taxon>
    </lineage>
</organism>
<dbReference type="AlphaFoldDB" id="A0AAV3XTK2"/>
<gene>
    <name evidence="1" type="ORF">PoB_000069600</name>
</gene>
<comment type="caution">
    <text evidence="1">The sequence shown here is derived from an EMBL/GenBank/DDBJ whole genome shotgun (WGS) entry which is preliminary data.</text>
</comment>
<evidence type="ECO:0000313" key="2">
    <source>
        <dbReference type="Proteomes" id="UP000735302"/>
    </source>
</evidence>
<reference evidence="1 2" key="1">
    <citation type="journal article" date="2021" name="Elife">
        <title>Chloroplast acquisition without the gene transfer in kleptoplastic sea slugs, Plakobranchus ocellatus.</title>
        <authorList>
            <person name="Maeda T."/>
            <person name="Takahashi S."/>
            <person name="Yoshida T."/>
            <person name="Shimamura S."/>
            <person name="Takaki Y."/>
            <person name="Nagai Y."/>
            <person name="Toyoda A."/>
            <person name="Suzuki Y."/>
            <person name="Arimoto A."/>
            <person name="Ishii H."/>
            <person name="Satoh N."/>
            <person name="Nishiyama T."/>
            <person name="Hasebe M."/>
            <person name="Maruyama T."/>
            <person name="Minagawa J."/>
            <person name="Obokata J."/>
            <person name="Shigenobu S."/>
        </authorList>
    </citation>
    <scope>NUCLEOTIDE SEQUENCE [LARGE SCALE GENOMIC DNA]</scope>
</reference>
<evidence type="ECO:0000313" key="1">
    <source>
        <dbReference type="EMBL" id="GFN74190.1"/>
    </source>
</evidence>
<keyword evidence="2" id="KW-1185">Reference proteome</keyword>